<reference evidence="3" key="1">
    <citation type="submission" date="2016-06" db="EMBL/GenBank/DDBJ databases">
        <title>Parallel loss of symbiosis genes in relatives of nitrogen-fixing non-legume Parasponia.</title>
        <authorList>
            <person name="Van Velzen R."/>
            <person name="Holmer R."/>
            <person name="Bu F."/>
            <person name="Rutten L."/>
            <person name="Van Zeijl A."/>
            <person name="Liu W."/>
            <person name="Santuari L."/>
            <person name="Cao Q."/>
            <person name="Sharma T."/>
            <person name="Shen D."/>
            <person name="Roswanjaya Y."/>
            <person name="Wardhani T."/>
            <person name="Kalhor M.S."/>
            <person name="Jansen J."/>
            <person name="Van den Hoogen J."/>
            <person name="Gungor B."/>
            <person name="Hartog M."/>
            <person name="Hontelez J."/>
            <person name="Verver J."/>
            <person name="Yang W.-C."/>
            <person name="Schijlen E."/>
            <person name="Repin R."/>
            <person name="Schilthuizen M."/>
            <person name="Schranz E."/>
            <person name="Heidstra R."/>
            <person name="Miyata K."/>
            <person name="Fedorova E."/>
            <person name="Kohlen W."/>
            <person name="Bisseling T."/>
            <person name="Smit S."/>
            <person name="Geurts R."/>
        </authorList>
    </citation>
    <scope>NUCLEOTIDE SEQUENCE [LARGE SCALE GENOMIC DNA]</scope>
    <source>
        <strain evidence="3">cv. WU1-14</strain>
    </source>
</reference>
<feature type="domain" description="TTF-type" evidence="1">
    <location>
        <begin position="80"/>
        <end position="165"/>
    </location>
</feature>
<proteinExistence type="predicted"/>
<evidence type="ECO:0000313" key="3">
    <source>
        <dbReference type="Proteomes" id="UP000237105"/>
    </source>
</evidence>
<dbReference type="InterPro" id="IPR006580">
    <property type="entry name" value="Znf_TTF"/>
</dbReference>
<dbReference type="SMART" id="SM00597">
    <property type="entry name" value="ZnF_TTF"/>
    <property type="match status" value="1"/>
</dbReference>
<sequence length="184" mass="21951">MMKTQVKNVQENVKESKINKEIKELNQNLHNIPLNIFDSGRWENIIDSKLRDLLVEKGPILENNINFPKDKNFRHFSTIHYIQKLSNGETHDRKWLAYSRDFNKVYCFCCKLFNTKHSTSQLSNEGSNDWKNLSSKLKSHKTTNEHITNMSAWIDLELRFSNNKTIDINIQEKINREKEHWKNF</sequence>
<accession>A0A2P5AH67</accession>
<dbReference type="AlphaFoldDB" id="A0A2P5AH67"/>
<gene>
    <name evidence="2" type="ORF">PanWU01x14_332680</name>
</gene>
<dbReference type="OrthoDB" id="1692427at2759"/>
<evidence type="ECO:0000259" key="1">
    <source>
        <dbReference type="SMART" id="SM00597"/>
    </source>
</evidence>
<dbReference type="EMBL" id="JXTB01000592">
    <property type="protein sequence ID" value="PON35871.1"/>
    <property type="molecule type" value="Genomic_DNA"/>
</dbReference>
<protein>
    <submittedName>
        <fullName evidence="2">Zinc finger, TTF-type</fullName>
    </submittedName>
</protein>
<evidence type="ECO:0000313" key="2">
    <source>
        <dbReference type="EMBL" id="PON35871.1"/>
    </source>
</evidence>
<name>A0A2P5AH67_PARAD</name>
<comment type="caution">
    <text evidence="2">The sequence shown here is derived from an EMBL/GenBank/DDBJ whole genome shotgun (WGS) entry which is preliminary data.</text>
</comment>
<keyword evidence="3" id="KW-1185">Reference proteome</keyword>
<organism evidence="2 3">
    <name type="scientific">Parasponia andersonii</name>
    <name type="common">Sponia andersonii</name>
    <dbReference type="NCBI Taxonomy" id="3476"/>
    <lineage>
        <taxon>Eukaryota</taxon>
        <taxon>Viridiplantae</taxon>
        <taxon>Streptophyta</taxon>
        <taxon>Embryophyta</taxon>
        <taxon>Tracheophyta</taxon>
        <taxon>Spermatophyta</taxon>
        <taxon>Magnoliopsida</taxon>
        <taxon>eudicotyledons</taxon>
        <taxon>Gunneridae</taxon>
        <taxon>Pentapetalae</taxon>
        <taxon>rosids</taxon>
        <taxon>fabids</taxon>
        <taxon>Rosales</taxon>
        <taxon>Cannabaceae</taxon>
        <taxon>Parasponia</taxon>
    </lineage>
</organism>
<dbReference type="Proteomes" id="UP000237105">
    <property type="component" value="Unassembled WGS sequence"/>
</dbReference>
<dbReference type="STRING" id="3476.A0A2P5AH67"/>